<evidence type="ECO:0000256" key="2">
    <source>
        <dbReference type="ARBA" id="ARBA00006285"/>
    </source>
</evidence>
<dbReference type="SUPFAM" id="SSF55545">
    <property type="entry name" value="beta-N-acetylhexosaminidase-like domain"/>
    <property type="match status" value="1"/>
</dbReference>
<dbReference type="PIRSF" id="PIRSF001093">
    <property type="entry name" value="B-hxosamndse_ab_euk"/>
    <property type="match status" value="1"/>
</dbReference>
<keyword evidence="4 7" id="KW-0378">Hydrolase</keyword>
<dbReference type="OMA" id="GHDVVMC"/>
<evidence type="ECO:0000259" key="9">
    <source>
        <dbReference type="Pfam" id="PF00728"/>
    </source>
</evidence>
<dbReference type="InterPro" id="IPR017853">
    <property type="entry name" value="GH"/>
</dbReference>
<dbReference type="GeneID" id="8851292"/>
<dbReference type="eggNOG" id="KOG2499">
    <property type="taxonomic scope" value="Eukaryota"/>
</dbReference>
<reference evidence="11 12" key="1">
    <citation type="journal article" date="2010" name="Cell">
        <title>The genome of Naegleria gruberi illuminates early eukaryotic versatility.</title>
        <authorList>
            <person name="Fritz-Laylin L.K."/>
            <person name="Prochnik S.E."/>
            <person name="Ginger M.L."/>
            <person name="Dacks J.B."/>
            <person name="Carpenter M.L."/>
            <person name="Field M.C."/>
            <person name="Kuo A."/>
            <person name="Paredez A."/>
            <person name="Chapman J."/>
            <person name="Pham J."/>
            <person name="Shu S."/>
            <person name="Neupane R."/>
            <person name="Cipriano M."/>
            <person name="Mancuso J."/>
            <person name="Tu H."/>
            <person name="Salamov A."/>
            <person name="Lindquist E."/>
            <person name="Shapiro H."/>
            <person name="Lucas S."/>
            <person name="Grigoriev I.V."/>
            <person name="Cande W.Z."/>
            <person name="Fulton C."/>
            <person name="Rokhsar D.S."/>
            <person name="Dawson S.C."/>
        </authorList>
    </citation>
    <scope>NUCLEOTIDE SEQUENCE [LARGE SCALE GENOMIC DNA]</scope>
    <source>
        <strain evidence="11 12">NEG-M</strain>
    </source>
</reference>
<keyword evidence="12" id="KW-1185">Reference proteome</keyword>
<keyword evidence="3" id="KW-0732">Signal</keyword>
<dbReference type="Pfam" id="PF14845">
    <property type="entry name" value="Glycohydro_20b2"/>
    <property type="match status" value="1"/>
</dbReference>
<dbReference type="Proteomes" id="UP000006671">
    <property type="component" value="Unassembled WGS sequence"/>
</dbReference>
<dbReference type="OrthoDB" id="428480at2759"/>
<feature type="domain" description="Glycoside hydrolase family 20 catalytic" evidence="9">
    <location>
        <begin position="186"/>
        <end position="509"/>
    </location>
</feature>
<comment type="catalytic activity">
    <reaction evidence="1 7">
        <text>Hydrolysis of terminal non-reducing N-acetyl-D-hexosamine residues in N-acetyl-beta-D-hexosaminides.</text>
        <dbReference type="EC" id="3.2.1.52"/>
    </reaction>
</comment>
<dbReference type="PANTHER" id="PTHR22600">
    <property type="entry name" value="BETA-HEXOSAMINIDASE"/>
    <property type="match status" value="1"/>
</dbReference>
<dbReference type="KEGG" id="ngr:NAEGRDRAFT_70491"/>
<dbReference type="RefSeq" id="XP_002674401.1">
    <property type="nucleotide sequence ID" value="XM_002674355.1"/>
</dbReference>
<evidence type="ECO:0000313" key="11">
    <source>
        <dbReference type="EMBL" id="EFC41657.1"/>
    </source>
</evidence>
<dbReference type="PRINTS" id="PR00738">
    <property type="entry name" value="GLHYDRLASE20"/>
</dbReference>
<evidence type="ECO:0000256" key="5">
    <source>
        <dbReference type="ARBA" id="ARBA00023180"/>
    </source>
</evidence>
<dbReference type="InterPro" id="IPR025705">
    <property type="entry name" value="Beta_hexosaminidase_sua/sub"/>
</dbReference>
<dbReference type="EMBL" id="GG738884">
    <property type="protein sequence ID" value="EFC41657.1"/>
    <property type="molecule type" value="Genomic_DNA"/>
</dbReference>
<evidence type="ECO:0000256" key="7">
    <source>
        <dbReference type="PIRNR" id="PIRNR001093"/>
    </source>
</evidence>
<keyword evidence="6 7" id="KW-0326">Glycosidase</keyword>
<keyword evidence="5" id="KW-0325">Glycoprotein</keyword>
<dbReference type="EC" id="3.2.1.52" evidence="7"/>
<dbReference type="Pfam" id="PF00728">
    <property type="entry name" value="Glyco_hydro_20"/>
    <property type="match status" value="1"/>
</dbReference>
<dbReference type="InterPro" id="IPR015883">
    <property type="entry name" value="Glyco_hydro_20_cat"/>
</dbReference>
<dbReference type="GO" id="GO:0030203">
    <property type="term" value="P:glycosaminoglycan metabolic process"/>
    <property type="evidence" value="ECO:0007669"/>
    <property type="project" value="TreeGrafter"/>
</dbReference>
<dbReference type="InterPro" id="IPR029018">
    <property type="entry name" value="Hex-like_dom2"/>
</dbReference>
<dbReference type="Gene3D" id="3.20.20.80">
    <property type="entry name" value="Glycosidases"/>
    <property type="match status" value="1"/>
</dbReference>
<feature type="active site" description="Proton donor" evidence="8">
    <location>
        <position position="341"/>
    </location>
</feature>
<dbReference type="VEuPathDB" id="AmoebaDB:NAEGRDRAFT_70491"/>
<dbReference type="STRING" id="5762.D2VNG5"/>
<dbReference type="FunFam" id="3.20.20.80:FF:000063">
    <property type="entry name" value="Beta-hexosaminidase"/>
    <property type="match status" value="1"/>
</dbReference>
<proteinExistence type="inferred from homology"/>
<evidence type="ECO:0000313" key="12">
    <source>
        <dbReference type="Proteomes" id="UP000006671"/>
    </source>
</evidence>
<evidence type="ECO:0000256" key="6">
    <source>
        <dbReference type="ARBA" id="ARBA00023295"/>
    </source>
</evidence>
<dbReference type="AlphaFoldDB" id="D2VNG5"/>
<evidence type="ECO:0000256" key="4">
    <source>
        <dbReference type="ARBA" id="ARBA00022801"/>
    </source>
</evidence>
<dbReference type="Gene3D" id="3.30.379.10">
    <property type="entry name" value="Chitobiase/beta-hexosaminidase domain 2-like"/>
    <property type="match status" value="1"/>
</dbReference>
<feature type="domain" description="Beta-hexosaminidase eukaryotic type N-terminal" evidence="10">
    <location>
        <begin position="23"/>
        <end position="153"/>
    </location>
</feature>
<dbReference type="GO" id="GO:0016020">
    <property type="term" value="C:membrane"/>
    <property type="evidence" value="ECO:0007669"/>
    <property type="project" value="TreeGrafter"/>
</dbReference>
<dbReference type="InterPro" id="IPR029019">
    <property type="entry name" value="HEX_eukaryotic_N"/>
</dbReference>
<dbReference type="InParanoid" id="D2VNG5"/>
<dbReference type="PANTHER" id="PTHR22600:SF21">
    <property type="entry name" value="BETA-HEXOSAMINIDASE A"/>
    <property type="match status" value="1"/>
</dbReference>
<dbReference type="CDD" id="cd06562">
    <property type="entry name" value="GH20_HexA_HexB-like"/>
    <property type="match status" value="1"/>
</dbReference>
<organism evidence="12">
    <name type="scientific">Naegleria gruberi</name>
    <name type="common">Amoeba</name>
    <dbReference type="NCBI Taxonomy" id="5762"/>
    <lineage>
        <taxon>Eukaryota</taxon>
        <taxon>Discoba</taxon>
        <taxon>Heterolobosea</taxon>
        <taxon>Tetramitia</taxon>
        <taxon>Eutetramitia</taxon>
        <taxon>Vahlkampfiidae</taxon>
        <taxon>Naegleria</taxon>
    </lineage>
</organism>
<sequence length="552" mass="62865">MVESRRIISPFKTNTDNVDTFKVFPLPDQYSTGSIVGIIPDWKNFNIAFQQNPESPGDFDIISDAFERYGGMIFYNQAVDSSATCPTLNGTKVYCMNRAVLTILKGSTDLIPKPFLGMDESYAITVNPSDGFIQMTANTVWGGLRALESISQLIVPTDNMNGVDFGKVYYSFAEYLPILIKDQPRFSWRGFLVDTSRHYYSVKKILQIIDSLAYLKMNVFHWHIVDAQSFPLVVDAYPNLSGKGAYQKKAVYSAEDILAITEYGRRRGVRVIPEIDIPGHAGSWGFGYPEITANCPSYKHNINNIPLNIAEPKTYQVLGAIIKQLVQNGFSDQYYHFGGDELVMGCWLQDPSILSFMKQKGFTQPVQLLHYFEDNLRTLYKPYNKTMICWEELALEYGYNLPKDTIVHVWKERHTLIDVVKMGYQTLLSGGWYLDQQIPNHNQTFYEWVDTWINFYQNDPTEGFGMTDSQKKLVLGGEGAMWSEQVDDANFDSRVFPRTLAIAERLWSSSSVTDLTSARIRMEYSRCNVLVRRGVNAGPVMPGYCQATYDNF</sequence>
<dbReference type="SUPFAM" id="SSF51445">
    <property type="entry name" value="(Trans)glycosidases"/>
    <property type="match status" value="1"/>
</dbReference>
<name>D2VNG5_NAEGR</name>
<protein>
    <recommendedName>
        <fullName evidence="7">Beta-hexosaminidase</fullName>
        <ecNumber evidence="7">3.2.1.52</ecNumber>
    </recommendedName>
</protein>
<comment type="similarity">
    <text evidence="2 7">Belongs to the glycosyl hydrolase 20 family.</text>
</comment>
<dbReference type="GO" id="GO:0004563">
    <property type="term" value="F:beta-N-acetylhexosaminidase activity"/>
    <property type="evidence" value="ECO:0007669"/>
    <property type="project" value="UniProtKB-EC"/>
</dbReference>
<evidence type="ECO:0000256" key="8">
    <source>
        <dbReference type="PIRSR" id="PIRSR001093-1"/>
    </source>
</evidence>
<accession>D2VNG5</accession>
<evidence type="ECO:0000256" key="3">
    <source>
        <dbReference type="ARBA" id="ARBA00022729"/>
    </source>
</evidence>
<dbReference type="GO" id="GO:0005975">
    <property type="term" value="P:carbohydrate metabolic process"/>
    <property type="evidence" value="ECO:0007669"/>
    <property type="project" value="InterPro"/>
</dbReference>
<evidence type="ECO:0000256" key="1">
    <source>
        <dbReference type="ARBA" id="ARBA00001231"/>
    </source>
</evidence>
<gene>
    <name evidence="11" type="ORF">NAEGRDRAFT_70491</name>
</gene>
<evidence type="ECO:0000259" key="10">
    <source>
        <dbReference type="Pfam" id="PF14845"/>
    </source>
</evidence>